<dbReference type="GO" id="GO:0005886">
    <property type="term" value="C:plasma membrane"/>
    <property type="evidence" value="ECO:0007669"/>
    <property type="project" value="UniProtKB-SubCell"/>
</dbReference>
<keyword evidence="6 7" id="KW-0472">Membrane</keyword>
<sequence>MARLYDRAITLLAATGALSLLGITLMIVVDVVLRNTGFRPLQSTSALSEYAMLYSTLCAAPWLVRENGHVAITAFASMMPTRLCFAVSMAVQILSVLVLAVLAWRAGAVGWDRYAAGNMDMRSVTLPGWLLYAWLSMGLALTAVEFARLALRGRVYTGSAGGA</sequence>
<keyword evidence="7" id="KW-0997">Cell inner membrane</keyword>
<evidence type="ECO:0000256" key="2">
    <source>
        <dbReference type="ARBA" id="ARBA00022448"/>
    </source>
</evidence>
<keyword evidence="10" id="KW-1185">Reference proteome</keyword>
<comment type="subunit">
    <text evidence="7">The complex comprises the extracytoplasmic solute receptor protein and the two transmembrane proteins.</text>
</comment>
<name>A0A1X6YDY8_9RHOB</name>
<dbReference type="Pfam" id="PF04290">
    <property type="entry name" value="DctQ"/>
    <property type="match status" value="1"/>
</dbReference>
<evidence type="ECO:0000256" key="5">
    <source>
        <dbReference type="ARBA" id="ARBA00022989"/>
    </source>
</evidence>
<evidence type="ECO:0000256" key="1">
    <source>
        <dbReference type="ARBA" id="ARBA00004651"/>
    </source>
</evidence>
<comment type="subcellular location">
    <subcellularLocation>
        <location evidence="7">Cell inner membrane</location>
        <topology evidence="7">Multi-pass membrane protein</topology>
    </subcellularLocation>
    <subcellularLocation>
        <location evidence="1">Cell membrane</location>
        <topology evidence="1">Multi-pass membrane protein</topology>
    </subcellularLocation>
</comment>
<dbReference type="EMBL" id="FWFN01000001">
    <property type="protein sequence ID" value="SLN17855.1"/>
    <property type="molecule type" value="Genomic_DNA"/>
</dbReference>
<keyword evidence="3" id="KW-1003">Cell membrane</keyword>
<gene>
    <name evidence="9" type="ORF">PSM7751_00586</name>
</gene>
<feature type="transmembrane region" description="Helical" evidence="7">
    <location>
        <begin position="45"/>
        <end position="64"/>
    </location>
</feature>
<feature type="transmembrane region" description="Helical" evidence="7">
    <location>
        <begin position="126"/>
        <end position="144"/>
    </location>
</feature>
<organism evidence="9 10">
    <name type="scientific">Pseudooceanicola marinus</name>
    <dbReference type="NCBI Taxonomy" id="396013"/>
    <lineage>
        <taxon>Bacteria</taxon>
        <taxon>Pseudomonadati</taxon>
        <taxon>Pseudomonadota</taxon>
        <taxon>Alphaproteobacteria</taxon>
        <taxon>Rhodobacterales</taxon>
        <taxon>Paracoccaceae</taxon>
        <taxon>Pseudooceanicola</taxon>
    </lineage>
</organism>
<feature type="domain" description="Tripartite ATP-independent periplasmic transporters DctQ component" evidence="8">
    <location>
        <begin position="23"/>
        <end position="150"/>
    </location>
</feature>
<reference evidence="9 10" key="1">
    <citation type="submission" date="2017-03" db="EMBL/GenBank/DDBJ databases">
        <authorList>
            <person name="Afonso C.L."/>
            <person name="Miller P.J."/>
            <person name="Scott M.A."/>
            <person name="Spackman E."/>
            <person name="Goraichik I."/>
            <person name="Dimitrov K.M."/>
            <person name="Suarez D.L."/>
            <person name="Swayne D.E."/>
        </authorList>
    </citation>
    <scope>NUCLEOTIDE SEQUENCE [LARGE SCALE GENOMIC DNA]</scope>
    <source>
        <strain evidence="9 10">CECT 7751</strain>
    </source>
</reference>
<dbReference type="RefSeq" id="WP_085886468.1">
    <property type="nucleotide sequence ID" value="NZ_FWFN01000001.1"/>
</dbReference>
<feature type="transmembrane region" description="Helical" evidence="7">
    <location>
        <begin position="85"/>
        <end position="106"/>
    </location>
</feature>
<comment type="similarity">
    <text evidence="7">Belongs to the TRAP transporter small permease family.</text>
</comment>
<evidence type="ECO:0000256" key="3">
    <source>
        <dbReference type="ARBA" id="ARBA00022475"/>
    </source>
</evidence>
<dbReference type="Proteomes" id="UP000193963">
    <property type="component" value="Unassembled WGS sequence"/>
</dbReference>
<dbReference type="InterPro" id="IPR055348">
    <property type="entry name" value="DctQ"/>
</dbReference>
<protein>
    <recommendedName>
        <fullName evidence="7">TRAP transporter small permease protein</fullName>
    </recommendedName>
</protein>
<evidence type="ECO:0000256" key="4">
    <source>
        <dbReference type="ARBA" id="ARBA00022692"/>
    </source>
</evidence>
<evidence type="ECO:0000259" key="8">
    <source>
        <dbReference type="Pfam" id="PF04290"/>
    </source>
</evidence>
<feature type="transmembrane region" description="Helical" evidence="7">
    <location>
        <begin position="12"/>
        <end position="33"/>
    </location>
</feature>
<keyword evidence="2 7" id="KW-0813">Transport</keyword>
<proteinExistence type="inferred from homology"/>
<dbReference type="OrthoDB" id="8030921at2"/>
<dbReference type="AlphaFoldDB" id="A0A1X6YDY8"/>
<evidence type="ECO:0000313" key="10">
    <source>
        <dbReference type="Proteomes" id="UP000193963"/>
    </source>
</evidence>
<dbReference type="GO" id="GO:0022857">
    <property type="term" value="F:transmembrane transporter activity"/>
    <property type="evidence" value="ECO:0007669"/>
    <property type="project" value="UniProtKB-UniRule"/>
</dbReference>
<evidence type="ECO:0000313" key="9">
    <source>
        <dbReference type="EMBL" id="SLN17855.1"/>
    </source>
</evidence>
<evidence type="ECO:0000256" key="7">
    <source>
        <dbReference type="RuleBase" id="RU369079"/>
    </source>
</evidence>
<keyword evidence="5 7" id="KW-1133">Transmembrane helix</keyword>
<accession>A0A1X6YDY8</accession>
<comment type="function">
    <text evidence="7">Part of the tripartite ATP-independent periplasmic (TRAP) transport system.</text>
</comment>
<keyword evidence="4 7" id="KW-0812">Transmembrane</keyword>
<evidence type="ECO:0000256" key="6">
    <source>
        <dbReference type="ARBA" id="ARBA00023136"/>
    </source>
</evidence>